<feature type="region of interest" description="Disordered" evidence="1">
    <location>
        <begin position="332"/>
        <end position="372"/>
    </location>
</feature>
<feature type="compositionally biased region" description="Low complexity" evidence="1">
    <location>
        <begin position="1"/>
        <end position="13"/>
    </location>
</feature>
<feature type="compositionally biased region" description="Basic and acidic residues" evidence="1">
    <location>
        <begin position="196"/>
        <end position="206"/>
    </location>
</feature>
<sequence length="460" mass="51453">MPSPPTVTTTTTTPDDDSDTMPIDAWDGDTEKMSAQSFLRAFHRDVKMYLVPGSEADDWFAKLPAATHADMDLIDTCSNAVPLGGDVHSRRQNTPQTYSAPGSHGEAGHEGQARRHDVWAHTPIRDVDTGELEQEMKEKRQEKEEHNKLARLVEQRTGPQALPRRASARNSPTQDQCAGAKPSAGHRRRARTRSKAPGERPRELVRSPRAHTKRRATRTVPAASPARTLSARRMQQPLTGNDRALSSTDRTHRTPPRHRGWPPCARGPATAMVPASRERRGHYRQALPASPGALKEAPAAVRMVGYGSYNTDDYGRPFGGDGGRFEEHVKQNAQEKLLEERVPERTEEAQGNSTGALPAPSREVPAVEREEAEDVTNEIYFLAREYTDEEMANWMAHTGEKEQDSENTRVVSMYNEARADLESHRRSHLEGNAWVSGAVRGRRWDNKYPRDTQRGYKFPA</sequence>
<evidence type="ECO:0000256" key="1">
    <source>
        <dbReference type="SAM" id="MobiDB-lite"/>
    </source>
</evidence>
<protein>
    <submittedName>
        <fullName evidence="2">Uncharacterized protein</fullName>
    </submittedName>
</protein>
<keyword evidence="3" id="KW-1185">Reference proteome</keyword>
<dbReference type="AlphaFoldDB" id="A0AAD7BJY3"/>
<comment type="caution">
    <text evidence="2">The sequence shown here is derived from an EMBL/GenBank/DDBJ whole genome shotgun (WGS) entry which is preliminary data.</text>
</comment>
<feature type="region of interest" description="Disordered" evidence="1">
    <location>
        <begin position="84"/>
        <end position="281"/>
    </location>
</feature>
<feature type="compositionally biased region" description="Basic and acidic residues" evidence="1">
    <location>
        <begin position="336"/>
        <end position="348"/>
    </location>
</feature>
<evidence type="ECO:0000313" key="2">
    <source>
        <dbReference type="EMBL" id="KAJ7622986.1"/>
    </source>
</evidence>
<dbReference type="Proteomes" id="UP001221757">
    <property type="component" value="Unassembled WGS sequence"/>
</dbReference>
<feature type="compositionally biased region" description="Basic residues" evidence="1">
    <location>
        <begin position="208"/>
        <end position="217"/>
    </location>
</feature>
<gene>
    <name evidence="2" type="ORF">B0H17DRAFT_1151494</name>
</gene>
<accession>A0AAD7BJY3</accession>
<feature type="compositionally biased region" description="Polar residues" evidence="1">
    <location>
        <begin position="236"/>
        <end position="248"/>
    </location>
</feature>
<reference evidence="2" key="1">
    <citation type="submission" date="2023-03" db="EMBL/GenBank/DDBJ databases">
        <title>Massive genome expansion in bonnet fungi (Mycena s.s.) driven by repeated elements and novel gene families across ecological guilds.</title>
        <authorList>
            <consortium name="Lawrence Berkeley National Laboratory"/>
            <person name="Harder C.B."/>
            <person name="Miyauchi S."/>
            <person name="Viragh M."/>
            <person name="Kuo A."/>
            <person name="Thoen E."/>
            <person name="Andreopoulos B."/>
            <person name="Lu D."/>
            <person name="Skrede I."/>
            <person name="Drula E."/>
            <person name="Henrissat B."/>
            <person name="Morin E."/>
            <person name="Kohler A."/>
            <person name="Barry K."/>
            <person name="LaButti K."/>
            <person name="Morin E."/>
            <person name="Salamov A."/>
            <person name="Lipzen A."/>
            <person name="Mereny Z."/>
            <person name="Hegedus B."/>
            <person name="Baldrian P."/>
            <person name="Stursova M."/>
            <person name="Weitz H."/>
            <person name="Taylor A."/>
            <person name="Grigoriev I.V."/>
            <person name="Nagy L.G."/>
            <person name="Martin F."/>
            <person name="Kauserud H."/>
        </authorList>
    </citation>
    <scope>NUCLEOTIDE SEQUENCE</scope>
    <source>
        <strain evidence="2">CBHHK067</strain>
    </source>
</reference>
<name>A0AAD7BJY3_MYCRO</name>
<evidence type="ECO:0000313" key="3">
    <source>
        <dbReference type="Proteomes" id="UP001221757"/>
    </source>
</evidence>
<organism evidence="2 3">
    <name type="scientific">Mycena rosella</name>
    <name type="common">Pink bonnet</name>
    <name type="synonym">Agaricus rosellus</name>
    <dbReference type="NCBI Taxonomy" id="1033263"/>
    <lineage>
        <taxon>Eukaryota</taxon>
        <taxon>Fungi</taxon>
        <taxon>Dikarya</taxon>
        <taxon>Basidiomycota</taxon>
        <taxon>Agaricomycotina</taxon>
        <taxon>Agaricomycetes</taxon>
        <taxon>Agaricomycetidae</taxon>
        <taxon>Agaricales</taxon>
        <taxon>Marasmiineae</taxon>
        <taxon>Mycenaceae</taxon>
        <taxon>Mycena</taxon>
    </lineage>
</organism>
<feature type="region of interest" description="Disordered" evidence="1">
    <location>
        <begin position="1"/>
        <end position="29"/>
    </location>
</feature>
<proteinExistence type="predicted"/>
<dbReference type="EMBL" id="JARKIE010000636">
    <property type="protein sequence ID" value="KAJ7622986.1"/>
    <property type="molecule type" value="Genomic_DNA"/>
</dbReference>
<feature type="compositionally biased region" description="Basic residues" evidence="1">
    <location>
        <begin position="184"/>
        <end position="194"/>
    </location>
</feature>
<feature type="compositionally biased region" description="Basic and acidic residues" evidence="1">
    <location>
        <begin position="106"/>
        <end position="154"/>
    </location>
</feature>